<organism evidence="2 3">
    <name type="scientific">Ornithorhynchus anatinus</name>
    <name type="common">Duckbill platypus</name>
    <dbReference type="NCBI Taxonomy" id="9258"/>
    <lineage>
        <taxon>Eukaryota</taxon>
        <taxon>Metazoa</taxon>
        <taxon>Chordata</taxon>
        <taxon>Craniata</taxon>
        <taxon>Vertebrata</taxon>
        <taxon>Euteleostomi</taxon>
        <taxon>Mammalia</taxon>
        <taxon>Monotremata</taxon>
        <taxon>Ornithorhynchidae</taxon>
        <taxon>Ornithorhynchus</taxon>
    </lineage>
</organism>
<dbReference type="Proteomes" id="UP000002279">
    <property type="component" value="Unplaced"/>
</dbReference>
<evidence type="ECO:0000256" key="1">
    <source>
        <dbReference type="SAM" id="MobiDB-lite"/>
    </source>
</evidence>
<reference evidence="2" key="1">
    <citation type="submission" date="2025-08" db="UniProtKB">
        <authorList>
            <consortium name="Ensembl"/>
        </authorList>
    </citation>
    <scope>IDENTIFICATION</scope>
    <source>
        <strain evidence="2">Glennie</strain>
    </source>
</reference>
<dbReference type="GeneTree" id="ENSGT00940000170442"/>
<feature type="region of interest" description="Disordered" evidence="1">
    <location>
        <begin position="1"/>
        <end position="44"/>
    </location>
</feature>
<reference evidence="2" key="2">
    <citation type="submission" date="2025-09" db="UniProtKB">
        <authorList>
            <consortium name="Ensembl"/>
        </authorList>
    </citation>
    <scope>IDENTIFICATION</scope>
    <source>
        <strain evidence="2">Glennie</strain>
    </source>
</reference>
<keyword evidence="3" id="KW-1185">Reference proteome</keyword>
<dbReference type="Bgee" id="ENSOANG00000046679">
    <property type="expression patterns" value="Expressed in cerebellum and 5 other cell types or tissues"/>
</dbReference>
<dbReference type="Ensembl" id="ENSOANT00000071974.1">
    <property type="protein sequence ID" value="ENSOANP00000052316.1"/>
    <property type="gene ID" value="ENSOANG00000046679.1"/>
</dbReference>
<evidence type="ECO:0008006" key="4">
    <source>
        <dbReference type="Google" id="ProtNLM"/>
    </source>
</evidence>
<evidence type="ECO:0000313" key="2">
    <source>
        <dbReference type="Ensembl" id="ENSOANP00000052316.1"/>
    </source>
</evidence>
<sequence length="130" mass="14254">GGRGRQERQQEGKGRLRESEAPGPGPRPALLSQQRRLKQASRFAHQDSADLLPLDSLKRLGTSKDLQPHSVIQRRLEGDLSRLRTDCPPPRGRGRSPDGEASALLVHCKVRGHACSVGLLPSPHPRRATL</sequence>
<accession>A0A6I8PIN7</accession>
<dbReference type="InParanoid" id="A0A6I8PIN7"/>
<protein>
    <recommendedName>
        <fullName evidence="4">Nuclear receptor interacting protein 2</fullName>
    </recommendedName>
</protein>
<dbReference type="OMA" id="MNSPACD"/>
<proteinExistence type="predicted"/>
<feature type="compositionally biased region" description="Basic and acidic residues" evidence="1">
    <location>
        <begin position="1"/>
        <end position="20"/>
    </location>
</feature>
<name>A0A6I8PIN7_ORNAN</name>
<dbReference type="AlphaFoldDB" id="A0A6I8PIN7"/>
<evidence type="ECO:0000313" key="3">
    <source>
        <dbReference type="Proteomes" id="UP000002279"/>
    </source>
</evidence>
<dbReference type="PANTHER" id="PTHR12917:SF17">
    <property type="entry name" value="NUCLEAR RECEPTOR-INTERACTING PROTEIN 2"/>
    <property type="match status" value="1"/>
</dbReference>
<dbReference type="PANTHER" id="PTHR12917">
    <property type="entry name" value="ASPARTYL PROTEASE DDI-RELATED"/>
    <property type="match status" value="1"/>
</dbReference>